<sequence>MENDVDTLSEKDCIAMVTDEVNVQSALSITEDETEILTELFNDI</sequence>
<name>A0A067R2V9_ZOONE</name>
<reference evidence="1 2" key="1">
    <citation type="journal article" date="2014" name="Nat. Commun.">
        <title>Molecular traces of alternative social organization in a termite genome.</title>
        <authorList>
            <person name="Terrapon N."/>
            <person name="Li C."/>
            <person name="Robertson H.M."/>
            <person name="Ji L."/>
            <person name="Meng X."/>
            <person name="Booth W."/>
            <person name="Chen Z."/>
            <person name="Childers C.P."/>
            <person name="Glastad K.M."/>
            <person name="Gokhale K."/>
            <person name="Gowin J."/>
            <person name="Gronenberg W."/>
            <person name="Hermansen R.A."/>
            <person name="Hu H."/>
            <person name="Hunt B.G."/>
            <person name="Huylmans A.K."/>
            <person name="Khalil S.M."/>
            <person name="Mitchell R.D."/>
            <person name="Munoz-Torres M.C."/>
            <person name="Mustard J.A."/>
            <person name="Pan H."/>
            <person name="Reese J.T."/>
            <person name="Scharf M.E."/>
            <person name="Sun F."/>
            <person name="Vogel H."/>
            <person name="Xiao J."/>
            <person name="Yang W."/>
            <person name="Yang Z."/>
            <person name="Yang Z."/>
            <person name="Zhou J."/>
            <person name="Zhu J."/>
            <person name="Brent C.S."/>
            <person name="Elsik C.G."/>
            <person name="Goodisman M.A."/>
            <person name="Liberles D.A."/>
            <person name="Roe R.M."/>
            <person name="Vargo E.L."/>
            <person name="Vilcinskas A."/>
            <person name="Wang J."/>
            <person name="Bornberg-Bauer E."/>
            <person name="Korb J."/>
            <person name="Zhang G."/>
            <person name="Liebig J."/>
        </authorList>
    </citation>
    <scope>NUCLEOTIDE SEQUENCE [LARGE SCALE GENOMIC DNA]</scope>
    <source>
        <tissue evidence="1">Whole organism</tissue>
    </source>
</reference>
<accession>A0A067R2V9</accession>
<protein>
    <submittedName>
        <fullName evidence="1">Uncharacterized protein</fullName>
    </submittedName>
</protein>
<dbReference type="EMBL" id="KK853045">
    <property type="protein sequence ID" value="KDR12108.1"/>
    <property type="molecule type" value="Genomic_DNA"/>
</dbReference>
<proteinExistence type="predicted"/>
<gene>
    <name evidence="1" type="ORF">L798_14092</name>
</gene>
<dbReference type="Proteomes" id="UP000027135">
    <property type="component" value="Unassembled WGS sequence"/>
</dbReference>
<organism evidence="1 2">
    <name type="scientific">Zootermopsis nevadensis</name>
    <name type="common">Dampwood termite</name>
    <dbReference type="NCBI Taxonomy" id="136037"/>
    <lineage>
        <taxon>Eukaryota</taxon>
        <taxon>Metazoa</taxon>
        <taxon>Ecdysozoa</taxon>
        <taxon>Arthropoda</taxon>
        <taxon>Hexapoda</taxon>
        <taxon>Insecta</taxon>
        <taxon>Pterygota</taxon>
        <taxon>Neoptera</taxon>
        <taxon>Polyneoptera</taxon>
        <taxon>Dictyoptera</taxon>
        <taxon>Blattodea</taxon>
        <taxon>Blattoidea</taxon>
        <taxon>Termitoidae</taxon>
        <taxon>Termopsidae</taxon>
        <taxon>Zootermopsis</taxon>
    </lineage>
</organism>
<keyword evidence="2" id="KW-1185">Reference proteome</keyword>
<evidence type="ECO:0000313" key="1">
    <source>
        <dbReference type="EMBL" id="KDR12108.1"/>
    </source>
</evidence>
<evidence type="ECO:0000313" key="2">
    <source>
        <dbReference type="Proteomes" id="UP000027135"/>
    </source>
</evidence>
<dbReference type="InParanoid" id="A0A067R2V9"/>
<dbReference type="AlphaFoldDB" id="A0A067R2V9"/>